<dbReference type="InterPro" id="IPR011043">
    <property type="entry name" value="Gal_Oxase/kelch_b-propeller"/>
</dbReference>
<evidence type="ECO:0000256" key="1">
    <source>
        <dbReference type="ARBA" id="ARBA00022441"/>
    </source>
</evidence>
<dbReference type="SUPFAM" id="SSF50965">
    <property type="entry name" value="Galactose oxidase, central domain"/>
    <property type="match status" value="1"/>
</dbReference>
<name>A0A813YWL0_9BILA</name>
<evidence type="ECO:0000313" key="5">
    <source>
        <dbReference type="EMBL" id="CAF1165607.1"/>
    </source>
</evidence>
<keyword evidence="1" id="KW-0880">Kelch repeat</keyword>
<dbReference type="InterPro" id="IPR015915">
    <property type="entry name" value="Kelch-typ_b-propeller"/>
</dbReference>
<sequence>MKQHTIIIIFTIIALSAVAISLLAYFISHSKKHEFAPISTLNTTTISNGSNNSQVTNSFTTKTNQFNNPTTSTSYAVKDSTSNTLITASTKNAQIQSTFQTTNIDTTGQKIITSGNAQTSIFITSTMKSSLYTTLASSTKQDVGTTDTNQLTMTNKQDGIISTNQNTAGTIGIVETITELMNITMGQTAVVSSTSLTGVTTTTVKADMSTTMGIASTQVTNNPSFMQITSTMMNNHVQTSTSTQSVFWNMDQPLNIGRSIFGSALLANGQVLVAGGYTNTSSGISQTEVYTSTGWQFATSMNAPRSNHTVTAFANNTKVLAVGGNSTSGFQTAEVYDIVNNTWIFTSTNMSSPRIRHTATLLGNGQILIAGGSNVLGISISAAELYIPSSNSFINTTNMNTERRSFTSTLLSDRSTVLVTAGANAAGTLLKTAELYINGSWILLPSIMTQHRSHHAAVLLNDGTVLIAGGGSSTPNAYSNAEIYDPTTQQFTAVGSMQYRRAALTLTLLPSGKVLATGGGDWTAGAYPLVCELYDPVTRTWSNTTMLNYGRSYHQTVLLNNYVLTTGGYDGNNRIATSEKYNL</sequence>
<dbReference type="SUPFAM" id="SSF117281">
    <property type="entry name" value="Kelch motif"/>
    <property type="match status" value="1"/>
</dbReference>
<dbReference type="EMBL" id="CAJNOI010000033">
    <property type="protein sequence ID" value="CAF0889754.1"/>
    <property type="molecule type" value="Genomic_DNA"/>
</dbReference>
<comment type="caution">
    <text evidence="4">The sequence shown here is derived from an EMBL/GenBank/DDBJ whole genome shotgun (WGS) entry which is preliminary data.</text>
</comment>
<evidence type="ECO:0000313" key="6">
    <source>
        <dbReference type="Proteomes" id="UP000663832"/>
    </source>
</evidence>
<protein>
    <recommendedName>
        <fullName evidence="8">Kelch repeat protein</fullName>
    </recommendedName>
</protein>
<dbReference type="InterPro" id="IPR006652">
    <property type="entry name" value="Kelch_1"/>
</dbReference>
<evidence type="ECO:0000256" key="3">
    <source>
        <dbReference type="SAM" id="Phobius"/>
    </source>
</evidence>
<dbReference type="EMBL" id="CAJNOM010000163">
    <property type="protein sequence ID" value="CAF1165607.1"/>
    <property type="molecule type" value="Genomic_DNA"/>
</dbReference>
<feature type="transmembrane region" description="Helical" evidence="3">
    <location>
        <begin position="6"/>
        <end position="27"/>
    </location>
</feature>
<dbReference type="SMART" id="SM00612">
    <property type="entry name" value="Kelch"/>
    <property type="match status" value="6"/>
</dbReference>
<dbReference type="PANTHER" id="PTHR45632">
    <property type="entry name" value="LD33804P"/>
    <property type="match status" value="1"/>
</dbReference>
<keyword evidence="3" id="KW-0472">Membrane</keyword>
<dbReference type="PANTHER" id="PTHR45632:SF3">
    <property type="entry name" value="KELCH-LIKE PROTEIN 32"/>
    <property type="match status" value="1"/>
</dbReference>
<evidence type="ECO:0000313" key="4">
    <source>
        <dbReference type="EMBL" id="CAF0889754.1"/>
    </source>
</evidence>
<dbReference type="Pfam" id="PF01344">
    <property type="entry name" value="Kelch_1"/>
    <property type="match status" value="1"/>
</dbReference>
<keyword evidence="6" id="KW-1185">Reference proteome</keyword>
<accession>A0A813YWL0</accession>
<keyword evidence="3" id="KW-1133">Transmembrane helix</keyword>
<dbReference type="OrthoDB" id="191037at2759"/>
<evidence type="ECO:0008006" key="8">
    <source>
        <dbReference type="Google" id="ProtNLM"/>
    </source>
</evidence>
<dbReference type="Proteomes" id="UP000663877">
    <property type="component" value="Unassembled WGS sequence"/>
</dbReference>
<dbReference type="Proteomes" id="UP000663832">
    <property type="component" value="Unassembled WGS sequence"/>
</dbReference>
<evidence type="ECO:0000256" key="2">
    <source>
        <dbReference type="ARBA" id="ARBA00022737"/>
    </source>
</evidence>
<evidence type="ECO:0000313" key="7">
    <source>
        <dbReference type="Proteomes" id="UP000663877"/>
    </source>
</evidence>
<proteinExistence type="predicted"/>
<reference evidence="4" key="1">
    <citation type="submission" date="2021-02" db="EMBL/GenBank/DDBJ databases">
        <authorList>
            <person name="Nowell W R."/>
        </authorList>
    </citation>
    <scope>NUCLEOTIDE SEQUENCE</scope>
</reference>
<dbReference type="Gene3D" id="2.130.10.80">
    <property type="entry name" value="Galactose oxidase/kelch, beta-propeller"/>
    <property type="match status" value="4"/>
</dbReference>
<keyword evidence="2" id="KW-0677">Repeat</keyword>
<keyword evidence="3" id="KW-0812">Transmembrane</keyword>
<organism evidence="4 7">
    <name type="scientific">Adineta steineri</name>
    <dbReference type="NCBI Taxonomy" id="433720"/>
    <lineage>
        <taxon>Eukaryota</taxon>
        <taxon>Metazoa</taxon>
        <taxon>Spiralia</taxon>
        <taxon>Gnathifera</taxon>
        <taxon>Rotifera</taxon>
        <taxon>Eurotatoria</taxon>
        <taxon>Bdelloidea</taxon>
        <taxon>Adinetida</taxon>
        <taxon>Adinetidae</taxon>
        <taxon>Adineta</taxon>
    </lineage>
</organism>
<dbReference type="InterPro" id="IPR037293">
    <property type="entry name" value="Gal_Oxidase_central_sf"/>
</dbReference>
<gene>
    <name evidence="4" type="ORF">BJG266_LOCUS9884</name>
    <name evidence="5" type="ORF">QVE165_LOCUS23818</name>
</gene>
<dbReference type="AlphaFoldDB" id="A0A813YWL0"/>